<gene>
    <name evidence="1" type="ORF">B7P43_G07749</name>
</gene>
<dbReference type="InParanoid" id="A0A2J7QXJ3"/>
<comment type="caution">
    <text evidence="1">The sequence shown here is derived from an EMBL/GenBank/DDBJ whole genome shotgun (WGS) entry which is preliminary data.</text>
</comment>
<proteinExistence type="predicted"/>
<dbReference type="Proteomes" id="UP000235965">
    <property type="component" value="Unassembled WGS sequence"/>
</dbReference>
<dbReference type="EMBL" id="NEVH01009379">
    <property type="protein sequence ID" value="PNF33305.1"/>
    <property type="molecule type" value="Genomic_DNA"/>
</dbReference>
<accession>A0A2J7QXJ3</accession>
<reference evidence="1 2" key="1">
    <citation type="submission" date="2017-12" db="EMBL/GenBank/DDBJ databases">
        <title>Hemimetabolous genomes reveal molecular basis of termite eusociality.</title>
        <authorList>
            <person name="Harrison M.C."/>
            <person name="Jongepier E."/>
            <person name="Robertson H.M."/>
            <person name="Arning N."/>
            <person name="Bitard-Feildel T."/>
            <person name="Chao H."/>
            <person name="Childers C.P."/>
            <person name="Dinh H."/>
            <person name="Doddapaneni H."/>
            <person name="Dugan S."/>
            <person name="Gowin J."/>
            <person name="Greiner C."/>
            <person name="Han Y."/>
            <person name="Hu H."/>
            <person name="Hughes D.S.T."/>
            <person name="Huylmans A.-K."/>
            <person name="Kemena C."/>
            <person name="Kremer L.P.M."/>
            <person name="Lee S.L."/>
            <person name="Lopez-Ezquerra A."/>
            <person name="Mallet L."/>
            <person name="Monroy-Kuhn J.M."/>
            <person name="Moser A."/>
            <person name="Murali S.C."/>
            <person name="Muzny D.M."/>
            <person name="Otani S."/>
            <person name="Piulachs M.-D."/>
            <person name="Poelchau M."/>
            <person name="Qu J."/>
            <person name="Schaub F."/>
            <person name="Wada-Katsumata A."/>
            <person name="Worley K.C."/>
            <person name="Xie Q."/>
            <person name="Ylla G."/>
            <person name="Poulsen M."/>
            <person name="Gibbs R.A."/>
            <person name="Schal C."/>
            <person name="Richards S."/>
            <person name="Belles X."/>
            <person name="Korb J."/>
            <person name="Bornberg-Bauer E."/>
        </authorList>
    </citation>
    <scope>NUCLEOTIDE SEQUENCE [LARGE SCALE GENOMIC DNA]</scope>
    <source>
        <tissue evidence="1">Whole body</tissue>
    </source>
</reference>
<evidence type="ECO:0000313" key="2">
    <source>
        <dbReference type="Proteomes" id="UP000235965"/>
    </source>
</evidence>
<dbReference type="OrthoDB" id="6334967at2759"/>
<evidence type="ECO:0000313" key="1">
    <source>
        <dbReference type="EMBL" id="PNF33305.1"/>
    </source>
</evidence>
<feature type="non-terminal residue" evidence="1">
    <location>
        <position position="217"/>
    </location>
</feature>
<organism evidence="1 2">
    <name type="scientific">Cryptotermes secundus</name>
    <dbReference type="NCBI Taxonomy" id="105785"/>
    <lineage>
        <taxon>Eukaryota</taxon>
        <taxon>Metazoa</taxon>
        <taxon>Ecdysozoa</taxon>
        <taxon>Arthropoda</taxon>
        <taxon>Hexapoda</taxon>
        <taxon>Insecta</taxon>
        <taxon>Pterygota</taxon>
        <taxon>Neoptera</taxon>
        <taxon>Polyneoptera</taxon>
        <taxon>Dictyoptera</taxon>
        <taxon>Blattodea</taxon>
        <taxon>Blattoidea</taxon>
        <taxon>Termitoidae</taxon>
        <taxon>Kalotermitidae</taxon>
        <taxon>Cryptotermitinae</taxon>
        <taxon>Cryptotermes</taxon>
    </lineage>
</organism>
<name>A0A2J7QXJ3_9NEOP</name>
<keyword evidence="2" id="KW-1185">Reference proteome</keyword>
<sequence>MSKGLFHVPAAALGSHPQSLAYNAYTQYLEDQRVSRSALPVTEPSIFLPPKQQTPAKFDPNIISPPQPPPYLNNQQQFVQKHQPLQLLHQQSQKQQSNNFGNGNLIQQQRVIQVVDPTAVAENKQTKLQQQQQQKYQQLLLEQQKYQQFLREQEQSLKLKALTPRPATEGTTVQVTYDPFYSPMLQKMDNVFVQLGFNEEACRERLVCSMYKTPSRF</sequence>
<dbReference type="AlphaFoldDB" id="A0A2J7QXJ3"/>
<protein>
    <submittedName>
        <fullName evidence="1">Uncharacterized protein</fullName>
    </submittedName>
</protein>